<dbReference type="GO" id="GO:0000139">
    <property type="term" value="C:Golgi membrane"/>
    <property type="evidence" value="ECO:0007669"/>
    <property type="project" value="UniProtKB-SubCell"/>
</dbReference>
<feature type="coiled-coil region" evidence="10">
    <location>
        <begin position="14"/>
        <end position="62"/>
    </location>
</feature>
<dbReference type="InterPro" id="IPR051952">
    <property type="entry name" value="Golgi-autophagy_related"/>
</dbReference>
<dbReference type="Gene3D" id="1.10.220.60">
    <property type="entry name" value="GRIP domain"/>
    <property type="match status" value="1"/>
</dbReference>
<feature type="compositionally biased region" description="Basic and acidic residues" evidence="11">
    <location>
        <begin position="152"/>
        <end position="164"/>
    </location>
</feature>
<reference evidence="13" key="2">
    <citation type="submission" date="2025-08" db="UniProtKB">
        <authorList>
            <consortium name="Ensembl"/>
        </authorList>
    </citation>
    <scope>IDENTIFICATION</scope>
</reference>
<protein>
    <recommendedName>
        <fullName evidence="8">GRIP and coiled-coil domain-containing protein 1</fullName>
    </recommendedName>
    <alternativeName>
        <fullName evidence="9">Golgi coiled-coil protein 1</fullName>
    </alternativeName>
</protein>
<sequence length="813" mass="91438">MEKFGMNFGGGPSKKELLETIESQKKQLLNYQARLKDVVIAYKSLINEKEALEASLKVLSASHEADIGLNGAQAPFVAPSSSSFASSSSLPSNSSFPSSSSLPSGSSPPSSSPHVDPMDDKSSVHSEDSMGTAASVDTTTSLGSTKGEQGPEDEKHAAAVKSDEGNGSEVGTGTSNSNGDVPCAAIEADKRVLQLKSQLATLTSALSTVTQEKSRMEASYQADKKKMKQDLDDAIKKAEDETDRLETELRVVQEQLAETKARLITQQHDRAQEQSDHAVMLRELQKLLQSERALRQDAELKLEETREALAGRVCMADRAEGYELQIKQLSQEVEELKRELQAVQEERKKPDPRVQDLQEEMANLKSHFQAQLLQEMRKTAQAEEQLRQHAQMEEQRVADLEGQVSEVSGLLGTYEKAKQKDQMVIQKLKDRIVQLDQENKTLAIAASSRSPADVNVEEANLDVNVLKDKMEKLKKLLQVAAKKSQPTLDIEKLCELELPKGTEAGDGEKATALYYQQELKQLKEEFERYKMRAQVVLKNKSAKDGNLAKELEEAQEQLADLKEKYVVLQLSSEEVEKQHQLDMEAKRQEFCQLQQLHRQELERCQLEYRERALKLEEEMHKQRDRALAVLAEKDQELEQLRSVMLPYTGLQGSKNYMTAGTDTASHDPSANGSTEILPQALHLSSNAEPTFILYAEQLARKEVEIVALRKQKHKLEMQVHQLQERVLVEEERHREEVSALQNEIQKNVRDKSREGANLEYLKNIVYKFLTLPDSLGRQQTLTAILTILHFSPEEKQAVRKQSAHNSWWLAGKR</sequence>
<keyword evidence="3" id="KW-0963">Cytoplasm</keyword>
<organism evidence="13 14">
    <name type="scientific">Coturnix japonica</name>
    <name type="common">Japanese quail</name>
    <name type="synonym">Coturnix coturnix japonica</name>
    <dbReference type="NCBI Taxonomy" id="93934"/>
    <lineage>
        <taxon>Eukaryota</taxon>
        <taxon>Metazoa</taxon>
        <taxon>Chordata</taxon>
        <taxon>Craniata</taxon>
        <taxon>Vertebrata</taxon>
        <taxon>Euteleostomi</taxon>
        <taxon>Archelosauria</taxon>
        <taxon>Archosauria</taxon>
        <taxon>Dinosauria</taxon>
        <taxon>Saurischia</taxon>
        <taxon>Theropoda</taxon>
        <taxon>Coelurosauria</taxon>
        <taxon>Aves</taxon>
        <taxon>Neognathae</taxon>
        <taxon>Galloanserae</taxon>
        <taxon>Galliformes</taxon>
        <taxon>Phasianidae</taxon>
        <taxon>Perdicinae</taxon>
        <taxon>Coturnix</taxon>
    </lineage>
</organism>
<feature type="compositionally biased region" description="Polar residues" evidence="11">
    <location>
        <begin position="169"/>
        <end position="179"/>
    </location>
</feature>
<dbReference type="GeneID" id="107306301"/>
<dbReference type="Pfam" id="PF01465">
    <property type="entry name" value="GRIP"/>
    <property type="match status" value="1"/>
</dbReference>
<evidence type="ECO:0000313" key="14">
    <source>
        <dbReference type="Proteomes" id="UP000694412"/>
    </source>
</evidence>
<evidence type="ECO:0000256" key="7">
    <source>
        <dbReference type="ARBA" id="ARBA00055375"/>
    </source>
</evidence>
<comment type="subcellular location">
    <subcellularLocation>
        <location evidence="2">Cytoplasm</location>
    </subcellularLocation>
    <subcellularLocation>
        <location evidence="1">Golgi apparatus membrane</location>
        <topology evidence="1">Peripheral membrane protein</topology>
    </subcellularLocation>
</comment>
<feature type="domain" description="GRIP" evidence="12">
    <location>
        <begin position="751"/>
        <end position="801"/>
    </location>
</feature>
<dbReference type="GeneTree" id="ENSGT00940000153772"/>
<evidence type="ECO:0000256" key="9">
    <source>
        <dbReference type="ARBA" id="ARBA00076300"/>
    </source>
</evidence>
<keyword evidence="4" id="KW-0333">Golgi apparatus</keyword>
<dbReference type="AlphaFoldDB" id="A0A8C2SMW1"/>
<dbReference type="PROSITE" id="PS50913">
    <property type="entry name" value="GRIP"/>
    <property type="match status" value="1"/>
</dbReference>
<feature type="coiled-coil region" evidence="10">
    <location>
        <begin position="512"/>
        <end position="643"/>
    </location>
</feature>
<dbReference type="InterPro" id="IPR000237">
    <property type="entry name" value="GRIP_dom"/>
</dbReference>
<dbReference type="Ensembl" id="ENSCJPT00005000475.1">
    <property type="protein sequence ID" value="ENSCJPP00005000234.1"/>
    <property type="gene ID" value="ENSCJPG00005000323.1"/>
</dbReference>
<name>A0A8C2SMW1_COTJA</name>
<evidence type="ECO:0000256" key="6">
    <source>
        <dbReference type="ARBA" id="ARBA00023136"/>
    </source>
</evidence>
<feature type="compositionally biased region" description="Polar residues" evidence="11">
    <location>
        <begin position="135"/>
        <end position="147"/>
    </location>
</feature>
<gene>
    <name evidence="13" type="primary">GCC1</name>
</gene>
<feature type="compositionally biased region" description="Low complexity" evidence="11">
    <location>
        <begin position="78"/>
        <end position="113"/>
    </location>
</feature>
<keyword evidence="6" id="KW-0472">Membrane</keyword>
<feature type="coiled-coil region" evidence="10">
    <location>
        <begin position="698"/>
        <end position="750"/>
    </location>
</feature>
<evidence type="ECO:0000256" key="10">
    <source>
        <dbReference type="SAM" id="Coils"/>
    </source>
</evidence>
<proteinExistence type="predicted"/>
<evidence type="ECO:0000256" key="5">
    <source>
        <dbReference type="ARBA" id="ARBA00023054"/>
    </source>
</evidence>
<dbReference type="PANTHER" id="PTHR23157:SF25">
    <property type="entry name" value="GRIP AND COILED-COIL DOMAIN-CONTAINING PROTEIN 1"/>
    <property type="match status" value="1"/>
</dbReference>
<evidence type="ECO:0000256" key="11">
    <source>
        <dbReference type="SAM" id="MobiDB-lite"/>
    </source>
</evidence>
<dbReference type="SMART" id="SM00755">
    <property type="entry name" value="Grip"/>
    <property type="match status" value="1"/>
</dbReference>
<evidence type="ECO:0000256" key="2">
    <source>
        <dbReference type="ARBA" id="ARBA00004496"/>
    </source>
</evidence>
<keyword evidence="5 10" id="KW-0175">Coiled coil</keyword>
<reference evidence="13" key="1">
    <citation type="submission" date="2015-11" db="EMBL/GenBank/DDBJ databases">
        <authorList>
            <consortium name="International Coturnix japonica Genome Analysis Consortium"/>
            <person name="Warren W."/>
            <person name="Burt D.W."/>
            <person name="Antin P.B."/>
            <person name="Lanford R."/>
            <person name="Gros J."/>
            <person name="Wilson R.K."/>
        </authorList>
    </citation>
    <scope>NUCLEOTIDE SEQUENCE [LARGE SCALE GENOMIC DNA]</scope>
</reference>
<accession>A0A8C2SMW1</accession>
<evidence type="ECO:0000256" key="8">
    <source>
        <dbReference type="ARBA" id="ARBA00073150"/>
    </source>
</evidence>
<evidence type="ECO:0000256" key="4">
    <source>
        <dbReference type="ARBA" id="ARBA00023034"/>
    </source>
</evidence>
<feature type="coiled-coil region" evidence="10">
    <location>
        <begin position="217"/>
        <end position="483"/>
    </location>
</feature>
<evidence type="ECO:0000256" key="3">
    <source>
        <dbReference type="ARBA" id="ARBA00022490"/>
    </source>
</evidence>
<evidence type="ECO:0000313" key="13">
    <source>
        <dbReference type="Ensembl" id="ENSCJPP00005000234.1"/>
    </source>
</evidence>
<comment type="function">
    <text evidence="7">Probably involved in maintaining Golgi structure.</text>
</comment>
<dbReference type="PANTHER" id="PTHR23157">
    <property type="entry name" value="GRIP AND COILED-COIL DOMAIN-CONTAINING PROTEIN 1"/>
    <property type="match status" value="1"/>
</dbReference>
<reference evidence="13" key="3">
    <citation type="submission" date="2025-09" db="UniProtKB">
        <authorList>
            <consortium name="Ensembl"/>
        </authorList>
    </citation>
    <scope>IDENTIFICATION</scope>
</reference>
<dbReference type="Proteomes" id="UP000694412">
    <property type="component" value="Chromosome 1"/>
</dbReference>
<dbReference type="RefSeq" id="XP_015705251.1">
    <property type="nucleotide sequence ID" value="XM_015849765.2"/>
</dbReference>
<dbReference type="FunFam" id="1.10.220.60:FF:000005">
    <property type="entry name" value="GRIP and coiled-coil domain-containing protein 1"/>
    <property type="match status" value="1"/>
</dbReference>
<dbReference type="CTD" id="79571"/>
<feature type="region of interest" description="Disordered" evidence="11">
    <location>
        <begin position="73"/>
        <end position="182"/>
    </location>
</feature>
<keyword evidence="14" id="KW-1185">Reference proteome</keyword>
<dbReference type="KEGG" id="cjo:107306301"/>
<evidence type="ECO:0000259" key="12">
    <source>
        <dbReference type="PROSITE" id="PS50913"/>
    </source>
</evidence>
<dbReference type="OrthoDB" id="9898580at2759"/>
<evidence type="ECO:0000256" key="1">
    <source>
        <dbReference type="ARBA" id="ARBA00004395"/>
    </source>
</evidence>
<feature type="compositionally biased region" description="Basic and acidic residues" evidence="11">
    <location>
        <begin position="116"/>
        <end position="128"/>
    </location>
</feature>